<dbReference type="PANTHER" id="PTHR36338">
    <property type="entry name" value="OS02G0495900 PROTEIN"/>
    <property type="match status" value="1"/>
</dbReference>
<dbReference type="AlphaFoldDB" id="A0A124SGW0"/>
<reference evidence="1 2" key="1">
    <citation type="journal article" date="2016" name="Sci. Rep.">
        <title>The genome sequence of the outbreeding globe artichoke constructed de novo incorporating a phase-aware low-pass sequencing strategy of F1 progeny.</title>
        <authorList>
            <person name="Scaglione D."/>
            <person name="Reyes-Chin-Wo S."/>
            <person name="Acquadro A."/>
            <person name="Froenicke L."/>
            <person name="Portis E."/>
            <person name="Beitel C."/>
            <person name="Tirone M."/>
            <person name="Mauro R."/>
            <person name="Lo Monaco A."/>
            <person name="Mauromicale G."/>
            <person name="Faccioli P."/>
            <person name="Cattivelli L."/>
            <person name="Rieseberg L."/>
            <person name="Michelmore R."/>
            <person name="Lanteri S."/>
        </authorList>
    </citation>
    <scope>NUCLEOTIDE SEQUENCE [LARGE SCALE GENOMIC DNA]</scope>
    <source>
        <strain evidence="1">2C</strain>
    </source>
</reference>
<dbReference type="EMBL" id="LEKV01001500">
    <property type="protein sequence ID" value="KVI07633.1"/>
    <property type="molecule type" value="Genomic_DNA"/>
</dbReference>
<dbReference type="STRING" id="59895.A0A124SGW0"/>
<dbReference type="Proteomes" id="UP000243975">
    <property type="component" value="Unassembled WGS sequence"/>
</dbReference>
<keyword evidence="2" id="KW-1185">Reference proteome</keyword>
<sequence length="235" mass="26553">MSTLWRWLVTQTRDSKPFFFAFATVCAVVPGAIGYCVMQFTNSSNEQLESQLRRNARPDTLLLEMKGKATANKYGLKEDGEGNVMKGEGHVVEAMPRHEVHNWGLEGSGILLEKINIGYALNYIRKQRLLYSLLMALLEITGAHGSRNEMEIHGKKKARHCHTTFSLHQAKAKVDLMMGKVNKERLGEYLGELQRKEDTNDRYIAALKGETLTRNPYMRIQPVISPSGSEVDNGR</sequence>
<gene>
    <name evidence="1" type="ORF">Ccrd_014005</name>
</gene>
<name>A0A124SGW0_CYNCS</name>
<dbReference type="PANTHER" id="PTHR36338:SF1">
    <property type="entry name" value="OS02G0495900 PROTEIN"/>
    <property type="match status" value="1"/>
</dbReference>
<comment type="caution">
    <text evidence="1">The sequence shown here is derived from an EMBL/GenBank/DDBJ whole genome shotgun (WGS) entry which is preliminary data.</text>
</comment>
<accession>A0A124SGW0</accession>
<proteinExistence type="predicted"/>
<dbReference type="Gramene" id="KVI07633">
    <property type="protein sequence ID" value="KVI07633"/>
    <property type="gene ID" value="Ccrd_014005"/>
</dbReference>
<protein>
    <submittedName>
        <fullName evidence="1">Uncharacterized protein</fullName>
    </submittedName>
</protein>
<evidence type="ECO:0000313" key="1">
    <source>
        <dbReference type="EMBL" id="KVI07633.1"/>
    </source>
</evidence>
<evidence type="ECO:0000313" key="2">
    <source>
        <dbReference type="Proteomes" id="UP000243975"/>
    </source>
</evidence>
<organism evidence="1 2">
    <name type="scientific">Cynara cardunculus var. scolymus</name>
    <name type="common">Globe artichoke</name>
    <name type="synonym">Cynara scolymus</name>
    <dbReference type="NCBI Taxonomy" id="59895"/>
    <lineage>
        <taxon>Eukaryota</taxon>
        <taxon>Viridiplantae</taxon>
        <taxon>Streptophyta</taxon>
        <taxon>Embryophyta</taxon>
        <taxon>Tracheophyta</taxon>
        <taxon>Spermatophyta</taxon>
        <taxon>Magnoliopsida</taxon>
        <taxon>eudicotyledons</taxon>
        <taxon>Gunneridae</taxon>
        <taxon>Pentapetalae</taxon>
        <taxon>asterids</taxon>
        <taxon>campanulids</taxon>
        <taxon>Asterales</taxon>
        <taxon>Asteraceae</taxon>
        <taxon>Carduoideae</taxon>
        <taxon>Cardueae</taxon>
        <taxon>Carduinae</taxon>
        <taxon>Cynara</taxon>
    </lineage>
</organism>